<sequence length="139" mass="15413">MKKLIAIGAMLAASLAHAQQSDEVAVAQQLINRHFELWGDRNPEHWDSKFAQVYTADVMVADYGDMAVGYASLAHLIARVQADHPGFAFRPDPVAWNHGIGRVTWSYGPKDNPGQVHGEDIFTIKDGKLSSLRVFIDKK</sequence>
<evidence type="ECO:0000313" key="4">
    <source>
        <dbReference type="Proteomes" id="UP000297729"/>
    </source>
</evidence>
<dbReference type="Gene3D" id="3.10.450.50">
    <property type="match status" value="1"/>
</dbReference>
<feature type="chain" id="PRO_5021281314" evidence="1">
    <location>
        <begin position="19"/>
        <end position="139"/>
    </location>
</feature>
<dbReference type="SUPFAM" id="SSF54427">
    <property type="entry name" value="NTF2-like"/>
    <property type="match status" value="1"/>
</dbReference>
<dbReference type="RefSeq" id="WP_135202022.1">
    <property type="nucleotide sequence ID" value="NZ_SPVG01000134.1"/>
</dbReference>
<proteinExistence type="predicted"/>
<dbReference type="Pfam" id="PF12680">
    <property type="entry name" value="SnoaL_2"/>
    <property type="match status" value="1"/>
</dbReference>
<dbReference type="InterPro" id="IPR032710">
    <property type="entry name" value="NTF2-like_dom_sf"/>
</dbReference>
<dbReference type="InterPro" id="IPR037401">
    <property type="entry name" value="SnoaL-like"/>
</dbReference>
<reference evidence="3 4" key="1">
    <citation type="submission" date="2019-03" db="EMBL/GenBank/DDBJ databases">
        <title>Draft Genome Sequence of Duganella callidus sp. nov., a Novel Duganella Species Isolated from Cultivated Soil.</title>
        <authorList>
            <person name="Raths R."/>
            <person name="Peta V."/>
            <person name="Bucking H."/>
        </authorList>
    </citation>
    <scope>NUCLEOTIDE SEQUENCE [LARGE SCALE GENOMIC DNA]</scope>
    <source>
        <strain evidence="3 4">DN04</strain>
    </source>
</reference>
<evidence type="ECO:0000256" key="1">
    <source>
        <dbReference type="SAM" id="SignalP"/>
    </source>
</evidence>
<evidence type="ECO:0000313" key="3">
    <source>
        <dbReference type="EMBL" id="TFW21538.1"/>
    </source>
</evidence>
<name>A0A4Y9SEI6_9BURK</name>
<dbReference type="AlphaFoldDB" id="A0A4Y9SEI6"/>
<dbReference type="OrthoDB" id="7064268at2"/>
<feature type="domain" description="SnoaL-like" evidence="2">
    <location>
        <begin position="32"/>
        <end position="130"/>
    </location>
</feature>
<gene>
    <name evidence="3" type="ORF">E4L98_13225</name>
</gene>
<feature type="signal peptide" evidence="1">
    <location>
        <begin position="1"/>
        <end position="18"/>
    </location>
</feature>
<keyword evidence="1" id="KW-0732">Signal</keyword>
<dbReference type="EMBL" id="SPVG01000134">
    <property type="protein sequence ID" value="TFW21538.1"/>
    <property type="molecule type" value="Genomic_DNA"/>
</dbReference>
<protein>
    <submittedName>
        <fullName evidence="3">Nuclear transport factor 2 family protein</fullName>
    </submittedName>
</protein>
<accession>A0A4Y9SEI6</accession>
<evidence type="ECO:0000259" key="2">
    <source>
        <dbReference type="Pfam" id="PF12680"/>
    </source>
</evidence>
<dbReference type="Proteomes" id="UP000297729">
    <property type="component" value="Unassembled WGS sequence"/>
</dbReference>
<comment type="caution">
    <text evidence="3">The sequence shown here is derived from an EMBL/GenBank/DDBJ whole genome shotgun (WGS) entry which is preliminary data.</text>
</comment>
<keyword evidence="4" id="KW-1185">Reference proteome</keyword>
<organism evidence="3 4">
    <name type="scientific">Duganella callida</name>
    <dbReference type="NCBI Taxonomy" id="2561932"/>
    <lineage>
        <taxon>Bacteria</taxon>
        <taxon>Pseudomonadati</taxon>
        <taxon>Pseudomonadota</taxon>
        <taxon>Betaproteobacteria</taxon>
        <taxon>Burkholderiales</taxon>
        <taxon>Oxalobacteraceae</taxon>
        <taxon>Telluria group</taxon>
        <taxon>Duganella</taxon>
    </lineage>
</organism>